<evidence type="ECO:0000313" key="2">
    <source>
        <dbReference type="Proteomes" id="UP000479000"/>
    </source>
</evidence>
<accession>A0A6H5GKR9</accession>
<reference evidence="1 2" key="1">
    <citation type="submission" date="2020-02" db="EMBL/GenBank/DDBJ databases">
        <authorList>
            <person name="Ferguson B K."/>
        </authorList>
    </citation>
    <scope>NUCLEOTIDE SEQUENCE [LARGE SCALE GENOMIC DNA]</scope>
</reference>
<dbReference type="AlphaFoldDB" id="A0A6H5GKR9"/>
<name>A0A6H5GKR9_9HEMI</name>
<organism evidence="1 2">
    <name type="scientific">Nesidiocoris tenuis</name>
    <dbReference type="NCBI Taxonomy" id="355587"/>
    <lineage>
        <taxon>Eukaryota</taxon>
        <taxon>Metazoa</taxon>
        <taxon>Ecdysozoa</taxon>
        <taxon>Arthropoda</taxon>
        <taxon>Hexapoda</taxon>
        <taxon>Insecta</taxon>
        <taxon>Pterygota</taxon>
        <taxon>Neoptera</taxon>
        <taxon>Paraneoptera</taxon>
        <taxon>Hemiptera</taxon>
        <taxon>Heteroptera</taxon>
        <taxon>Panheteroptera</taxon>
        <taxon>Cimicomorpha</taxon>
        <taxon>Miridae</taxon>
        <taxon>Dicyphina</taxon>
        <taxon>Nesidiocoris</taxon>
    </lineage>
</organism>
<protein>
    <submittedName>
        <fullName evidence="1">Uncharacterized protein</fullName>
    </submittedName>
</protein>
<gene>
    <name evidence="1" type="ORF">NTEN_LOCUS10074</name>
</gene>
<proteinExistence type="predicted"/>
<dbReference type="Proteomes" id="UP000479000">
    <property type="component" value="Unassembled WGS sequence"/>
</dbReference>
<sequence>HQYKPFFSKFDSSMPSIAILDAPTSNRRSQAADFCLTKGSVRGDSRTGSIGSICVIKWMRTQSLGSSTSTTDN</sequence>
<dbReference type="EMBL" id="CADCXU010015113">
    <property type="protein sequence ID" value="CAB0004597.1"/>
    <property type="molecule type" value="Genomic_DNA"/>
</dbReference>
<feature type="non-terminal residue" evidence="1">
    <location>
        <position position="1"/>
    </location>
</feature>
<evidence type="ECO:0000313" key="1">
    <source>
        <dbReference type="EMBL" id="CAB0004597.1"/>
    </source>
</evidence>
<keyword evidence="2" id="KW-1185">Reference proteome</keyword>